<dbReference type="Proteomes" id="UP001139035">
    <property type="component" value="Unassembled WGS sequence"/>
</dbReference>
<proteinExistence type="predicted"/>
<comment type="caution">
    <text evidence="1">The sequence shown here is derived from an EMBL/GenBank/DDBJ whole genome shotgun (WGS) entry which is preliminary data.</text>
</comment>
<reference evidence="1" key="1">
    <citation type="submission" date="2022-01" db="EMBL/GenBank/DDBJ databases">
        <title>Jiella avicenniae sp. nov., a novel endophytic bacterium isolated from bark of Avicennia marina.</title>
        <authorList>
            <person name="Tuo L."/>
        </authorList>
    </citation>
    <scope>NUCLEOTIDE SEQUENCE</scope>
    <source>
        <strain evidence="1">CBK1P-4</strain>
    </source>
</reference>
<dbReference type="Gene3D" id="3.40.50.2000">
    <property type="entry name" value="Glycogen Phosphorylase B"/>
    <property type="match status" value="1"/>
</dbReference>
<dbReference type="SUPFAM" id="SSF53756">
    <property type="entry name" value="UDP-Glycosyltransferase/glycogen phosphorylase"/>
    <property type="match status" value="1"/>
</dbReference>
<evidence type="ECO:0000313" key="2">
    <source>
        <dbReference type="Proteomes" id="UP001139035"/>
    </source>
</evidence>
<evidence type="ECO:0000313" key="1">
    <source>
        <dbReference type="EMBL" id="MCE7030810.1"/>
    </source>
</evidence>
<dbReference type="PANTHER" id="PTHR12526">
    <property type="entry name" value="GLYCOSYLTRANSFERASE"/>
    <property type="match status" value="1"/>
</dbReference>
<accession>A0A9X1P3L3</accession>
<protein>
    <submittedName>
        <fullName evidence="1">Glycosyltransferase</fullName>
    </submittedName>
</protein>
<dbReference type="RefSeq" id="WP_233721882.1">
    <property type="nucleotide sequence ID" value="NZ_JAJUWU010000030.1"/>
</dbReference>
<gene>
    <name evidence="1" type="ORF">LZD57_22725</name>
</gene>
<organism evidence="1 2">
    <name type="scientific">Jiella avicenniae</name>
    <dbReference type="NCBI Taxonomy" id="2907202"/>
    <lineage>
        <taxon>Bacteria</taxon>
        <taxon>Pseudomonadati</taxon>
        <taxon>Pseudomonadota</taxon>
        <taxon>Alphaproteobacteria</taxon>
        <taxon>Hyphomicrobiales</taxon>
        <taxon>Aurantimonadaceae</taxon>
        <taxon>Jiella</taxon>
    </lineage>
</organism>
<sequence>MKILHVAAHLGGGVGKAHAALAEARREMGSQERHRFLLLERPQDGRFAERIAAAGCEVIVSPTQAETTRFVAEVDILQIEWWGHPRLFAFLAQTGLPAHRLALWCHVSGLAPPVVPAALAKRADRTVFTSPCSFEAANLRNAIADRPESFAVANSGFGFAARSRPRRPQEGAVSFGFLGTLDFAKLHPDIFDVVDGARSDIRLRLFGHVDPQGAVAARAAAMRHPDRIVFEGHAEDPAEALAGLDALLYLLAADHYGTGENALVEAMSLGLCPLVFANPAERAIVTHGETGIVATSIEDARRWLDWMVDNPSAVARIGAEAARHVGASHSPEASVAAFAAIYAGVMDAPRRPRDFAEALGATPAAWFAASLGGPPAAARARGDHAAERLLAPTSSKGSLGHFQACFPDDAGLAALA</sequence>
<dbReference type="EMBL" id="JAJUWU010000030">
    <property type="protein sequence ID" value="MCE7030810.1"/>
    <property type="molecule type" value="Genomic_DNA"/>
</dbReference>
<dbReference type="Pfam" id="PF13692">
    <property type="entry name" value="Glyco_trans_1_4"/>
    <property type="match status" value="1"/>
</dbReference>
<keyword evidence="2" id="KW-1185">Reference proteome</keyword>
<dbReference type="AlphaFoldDB" id="A0A9X1P3L3"/>
<name>A0A9X1P3L3_9HYPH</name>